<dbReference type="Pfam" id="PF13404">
    <property type="entry name" value="HTH_AsnC-type"/>
    <property type="match status" value="1"/>
</dbReference>
<dbReference type="KEGG" id="rama:IDM48_00420"/>
<dbReference type="AlphaFoldDB" id="A0A7H2BJW7"/>
<dbReference type="Gene3D" id="3.30.70.920">
    <property type="match status" value="1"/>
</dbReference>
<dbReference type="SUPFAM" id="SSF54909">
    <property type="entry name" value="Dimeric alpha+beta barrel"/>
    <property type="match status" value="1"/>
</dbReference>
<keyword evidence="2" id="KW-0238">DNA-binding</keyword>
<dbReference type="InterPro" id="IPR000485">
    <property type="entry name" value="AsnC-type_HTH_dom"/>
</dbReference>
<evidence type="ECO:0000256" key="2">
    <source>
        <dbReference type="ARBA" id="ARBA00023125"/>
    </source>
</evidence>
<dbReference type="PANTHER" id="PTHR30154:SF34">
    <property type="entry name" value="TRANSCRIPTIONAL REGULATOR AZLB"/>
    <property type="match status" value="1"/>
</dbReference>
<dbReference type="InterPro" id="IPR019887">
    <property type="entry name" value="Tscrpt_reg_AsnC/Lrp_C"/>
</dbReference>
<dbReference type="InterPro" id="IPR036390">
    <property type="entry name" value="WH_DNA-bd_sf"/>
</dbReference>
<dbReference type="Gene3D" id="1.10.10.10">
    <property type="entry name" value="Winged helix-like DNA-binding domain superfamily/Winged helix DNA-binding domain"/>
    <property type="match status" value="1"/>
</dbReference>
<dbReference type="PROSITE" id="PS50956">
    <property type="entry name" value="HTH_ASNC_2"/>
    <property type="match status" value="1"/>
</dbReference>
<keyword evidence="3" id="KW-0804">Transcription</keyword>
<evidence type="ECO:0000256" key="3">
    <source>
        <dbReference type="ARBA" id="ARBA00023163"/>
    </source>
</evidence>
<evidence type="ECO:0000259" key="4">
    <source>
        <dbReference type="PROSITE" id="PS50956"/>
    </source>
</evidence>
<keyword evidence="1" id="KW-0805">Transcription regulation</keyword>
<evidence type="ECO:0000313" key="6">
    <source>
        <dbReference type="Proteomes" id="UP000516421"/>
    </source>
</evidence>
<organism evidence="5 6">
    <name type="scientific">Rothia amarae</name>
    <dbReference type="NCBI Taxonomy" id="169480"/>
    <lineage>
        <taxon>Bacteria</taxon>
        <taxon>Bacillati</taxon>
        <taxon>Actinomycetota</taxon>
        <taxon>Actinomycetes</taxon>
        <taxon>Micrococcales</taxon>
        <taxon>Micrococcaceae</taxon>
        <taxon>Rothia</taxon>
    </lineage>
</organism>
<dbReference type="SMART" id="SM00344">
    <property type="entry name" value="HTH_ASNC"/>
    <property type="match status" value="1"/>
</dbReference>
<gene>
    <name evidence="5" type="ORF">IDM48_00420</name>
</gene>
<accession>A0A7H2BJW7</accession>
<dbReference type="InterPro" id="IPR011008">
    <property type="entry name" value="Dimeric_a/b-barrel"/>
</dbReference>
<dbReference type="GO" id="GO:0005829">
    <property type="term" value="C:cytosol"/>
    <property type="evidence" value="ECO:0007669"/>
    <property type="project" value="TreeGrafter"/>
</dbReference>
<feature type="domain" description="HTH asnC-type" evidence="4">
    <location>
        <begin position="10"/>
        <end position="66"/>
    </location>
</feature>
<protein>
    <submittedName>
        <fullName evidence="5">Lrp/AsnC family transcriptional regulator</fullName>
    </submittedName>
</protein>
<dbReference type="GO" id="GO:0043200">
    <property type="term" value="P:response to amino acid"/>
    <property type="evidence" value="ECO:0007669"/>
    <property type="project" value="TreeGrafter"/>
</dbReference>
<dbReference type="EMBL" id="CP061538">
    <property type="protein sequence ID" value="QNV39963.1"/>
    <property type="molecule type" value="Genomic_DNA"/>
</dbReference>
<proteinExistence type="predicted"/>
<dbReference type="Pfam" id="PF01037">
    <property type="entry name" value="AsnC_trans_reg"/>
    <property type="match status" value="1"/>
</dbReference>
<reference evidence="5 6" key="1">
    <citation type="submission" date="2020-09" db="EMBL/GenBank/DDBJ databases">
        <title>Investigation of environmental microbe.</title>
        <authorList>
            <person name="Ou Y."/>
            <person name="Kang Q."/>
        </authorList>
    </citation>
    <scope>NUCLEOTIDE SEQUENCE [LARGE SCALE GENOMIC DNA]</scope>
    <source>
        <strain evidence="5 6">KJZ-9</strain>
    </source>
</reference>
<name>A0A7H2BJW7_9MICC</name>
<dbReference type="PANTHER" id="PTHR30154">
    <property type="entry name" value="LEUCINE-RESPONSIVE REGULATORY PROTEIN"/>
    <property type="match status" value="1"/>
</dbReference>
<keyword evidence="6" id="KW-1185">Reference proteome</keyword>
<dbReference type="InterPro" id="IPR019888">
    <property type="entry name" value="Tscrpt_reg_AsnC-like"/>
</dbReference>
<dbReference type="SUPFAM" id="SSF46785">
    <property type="entry name" value="Winged helix' DNA-binding domain"/>
    <property type="match status" value="1"/>
</dbReference>
<dbReference type="GO" id="GO:0043565">
    <property type="term" value="F:sequence-specific DNA binding"/>
    <property type="evidence" value="ECO:0007669"/>
    <property type="project" value="InterPro"/>
</dbReference>
<evidence type="ECO:0000313" key="5">
    <source>
        <dbReference type="EMBL" id="QNV39963.1"/>
    </source>
</evidence>
<dbReference type="InterPro" id="IPR036388">
    <property type="entry name" value="WH-like_DNA-bd_sf"/>
</dbReference>
<dbReference type="Proteomes" id="UP000516421">
    <property type="component" value="Chromosome"/>
</dbReference>
<evidence type="ECO:0000256" key="1">
    <source>
        <dbReference type="ARBA" id="ARBA00023015"/>
    </source>
</evidence>
<sequence length="143" mass="16133">MIELTVLEHKLITLLRENSRTSVSALAEELHVSRATVTKTMARLENNETILGYTVRTHKRQATGLLHATSCIEVENRTTRYAIAQLKGIPEIRAIHTTNGAWDLIAELECKDLLDFDRVLRKIREVQGVSNSQTSLHLNSVEC</sequence>
<dbReference type="RefSeq" id="WP_068169739.1">
    <property type="nucleotide sequence ID" value="NZ_CP061538.1"/>
</dbReference>